<dbReference type="Gene3D" id="3.60.10.10">
    <property type="entry name" value="Endonuclease/exonuclease/phosphatase"/>
    <property type="match status" value="1"/>
</dbReference>
<accession>R9AL22</accession>
<dbReference type="GO" id="GO:0008081">
    <property type="term" value="F:phosphoric diester hydrolase activity"/>
    <property type="evidence" value="ECO:0007669"/>
    <property type="project" value="TreeGrafter"/>
</dbReference>
<evidence type="ECO:0000256" key="6">
    <source>
        <dbReference type="PIRSR" id="PIRSR604808-2"/>
    </source>
</evidence>
<dbReference type="NCBIfam" id="TIGR00633">
    <property type="entry name" value="xth"/>
    <property type="match status" value="1"/>
</dbReference>
<dbReference type="PANTHER" id="PTHR22748:SF6">
    <property type="entry name" value="DNA-(APURINIC OR APYRIMIDINIC SITE) ENDONUCLEASE"/>
    <property type="match status" value="1"/>
</dbReference>
<evidence type="ECO:0000256" key="2">
    <source>
        <dbReference type="ARBA" id="ARBA00022723"/>
    </source>
</evidence>
<keyword evidence="3" id="KW-0378">Hydrolase</keyword>
<keyword evidence="4 6" id="KW-0460">Magnesium</keyword>
<feature type="site" description="Important for catalytic activity" evidence="7">
    <location>
        <position position="277"/>
    </location>
</feature>
<dbReference type="GO" id="GO:0046872">
    <property type="term" value="F:metal ion binding"/>
    <property type="evidence" value="ECO:0007669"/>
    <property type="project" value="UniProtKB-KW"/>
</dbReference>
<evidence type="ECO:0000313" key="11">
    <source>
        <dbReference type="Proteomes" id="UP000014064"/>
    </source>
</evidence>
<feature type="site" description="Interaction with DNA substrate" evidence="7">
    <location>
        <position position="303"/>
    </location>
</feature>
<evidence type="ECO:0000256" key="1">
    <source>
        <dbReference type="ARBA" id="ARBA00007092"/>
    </source>
</evidence>
<comment type="similarity">
    <text evidence="1 8">Belongs to the DNA repair enzymes AP/ExoA family.</text>
</comment>
<comment type="cofactor">
    <cofactor evidence="6 8">
        <name>Mg(2+)</name>
        <dbReference type="ChEBI" id="CHEBI:18420"/>
    </cofactor>
    <cofactor evidence="6 8">
        <name>Mn(2+)</name>
        <dbReference type="ChEBI" id="CHEBI:29035"/>
    </cofactor>
    <text evidence="6 8">Probably binds two magnesium or manganese ions per subunit.</text>
</comment>
<feature type="binding site" evidence="6">
    <location>
        <position position="186"/>
    </location>
    <ligand>
        <name>Mg(2+)</name>
        <dbReference type="ChEBI" id="CHEBI:18420"/>
        <label>1</label>
    </ligand>
</feature>
<dbReference type="HOGENOM" id="CLU_027539_1_1_1"/>
<keyword evidence="11" id="KW-1185">Reference proteome</keyword>
<proteinExistence type="inferred from homology"/>
<dbReference type="GeneID" id="20376421"/>
<feature type="domain" description="Endonuclease/exonuclease/phosphatase" evidence="9">
    <location>
        <begin position="43"/>
        <end position="303"/>
    </location>
</feature>
<feature type="binding site" evidence="6">
    <location>
        <position position="31"/>
    </location>
    <ligand>
        <name>Mg(2+)</name>
        <dbReference type="ChEBI" id="CHEBI:18420"/>
        <label>1</label>
    </ligand>
</feature>
<feature type="active site" description="Proton donor/acceptor" evidence="5">
    <location>
        <position position="186"/>
    </location>
</feature>
<keyword evidence="8" id="KW-0227">DNA damage</keyword>
<dbReference type="GO" id="GO:0008311">
    <property type="term" value="F:double-stranded DNA 3'-5' DNA exonuclease activity"/>
    <property type="evidence" value="ECO:0007669"/>
    <property type="project" value="TreeGrafter"/>
</dbReference>
<feature type="binding site" evidence="6">
    <location>
        <position position="188"/>
    </location>
    <ligand>
        <name>Mg(2+)</name>
        <dbReference type="ChEBI" id="CHEBI:18420"/>
        <label>1</label>
    </ligand>
</feature>
<evidence type="ECO:0000256" key="3">
    <source>
        <dbReference type="ARBA" id="ARBA00022801"/>
    </source>
</evidence>
<evidence type="ECO:0000256" key="7">
    <source>
        <dbReference type="PIRSR" id="PIRSR604808-3"/>
    </source>
</evidence>
<feature type="active site" description="Proton acceptor" evidence="5">
    <location>
        <position position="303"/>
    </location>
</feature>
<evidence type="ECO:0000256" key="8">
    <source>
        <dbReference type="RuleBase" id="RU362131"/>
    </source>
</evidence>
<dbReference type="KEGG" id="wic:J056_003469"/>
<feature type="binding site" evidence="6">
    <location>
        <position position="303"/>
    </location>
    <ligand>
        <name>Mg(2+)</name>
        <dbReference type="ChEBI" id="CHEBI:18420"/>
        <label>1</label>
    </ligand>
</feature>
<keyword evidence="6" id="KW-0464">Manganese</keyword>
<dbReference type="RefSeq" id="XP_009266967.1">
    <property type="nucleotide sequence ID" value="XM_009268692.1"/>
</dbReference>
<dbReference type="GO" id="GO:0016829">
    <property type="term" value="F:lyase activity"/>
    <property type="evidence" value="ECO:0007669"/>
    <property type="project" value="UniProtKB-KW"/>
</dbReference>
<dbReference type="AlphaFoldDB" id="R9AL22"/>
<feature type="site" description="Transition state stabilizer" evidence="7">
    <location>
        <position position="188"/>
    </location>
</feature>
<dbReference type="InterPro" id="IPR036691">
    <property type="entry name" value="Endo/exonu/phosph_ase_sf"/>
</dbReference>
<dbReference type="PROSITE" id="PS51435">
    <property type="entry name" value="AP_NUCLEASE_F1_4"/>
    <property type="match status" value="1"/>
</dbReference>
<organism evidence="10 11">
    <name type="scientific">Wallemia ichthyophaga (strain EXF-994 / CBS 113033)</name>
    <dbReference type="NCBI Taxonomy" id="1299270"/>
    <lineage>
        <taxon>Eukaryota</taxon>
        <taxon>Fungi</taxon>
        <taxon>Dikarya</taxon>
        <taxon>Basidiomycota</taxon>
        <taxon>Wallemiomycotina</taxon>
        <taxon>Wallemiomycetes</taxon>
        <taxon>Wallemiales</taxon>
        <taxon>Wallemiaceae</taxon>
        <taxon>Wallemia</taxon>
    </lineage>
</organism>
<keyword evidence="8" id="KW-0234">DNA repair</keyword>
<dbReference type="InterPro" id="IPR004808">
    <property type="entry name" value="AP_endonuc_1"/>
</dbReference>
<reference evidence="11" key="1">
    <citation type="journal article" date="2013" name="BMC Genomics">
        <title>Genome and transcriptome sequencing of the halophilic fungus Wallemia ichthyophaga: haloadaptations present and absent.</title>
        <authorList>
            <person name="Zajc J."/>
            <person name="Liu Y."/>
            <person name="Dai W."/>
            <person name="Yang Z."/>
            <person name="Hu J."/>
            <person name="Gostincar C."/>
            <person name="Gunde-Cimerman N."/>
        </authorList>
    </citation>
    <scope>NUCLEOTIDE SEQUENCE [LARGE SCALE GENOMIC DNA]</scope>
    <source>
        <strain evidence="11">EXF-994 / CBS 113033</strain>
    </source>
</reference>
<dbReference type="Proteomes" id="UP000014064">
    <property type="component" value="Unassembled WGS sequence"/>
</dbReference>
<dbReference type="PANTHER" id="PTHR22748">
    <property type="entry name" value="AP ENDONUCLEASE"/>
    <property type="match status" value="1"/>
</dbReference>
<dbReference type="eggNOG" id="KOG1294">
    <property type="taxonomic scope" value="Eukaryota"/>
</dbReference>
<feature type="binding site" evidence="6">
    <location>
        <position position="302"/>
    </location>
    <ligand>
        <name>Mg(2+)</name>
        <dbReference type="ChEBI" id="CHEBI:18420"/>
        <label>1</label>
    </ligand>
</feature>
<dbReference type="STRING" id="1299270.R9AL22"/>
<sequence>MSKHSKNGSIPQKPCIPDRLYPQSVKIVAWNIVSYQSILKKGFDRYIKAEKPDILILCETKMSYRSSQSLVLTCQQTHEAPGNLLLRAQFPYQSWSNSLKKGYAGCAILSKVKPIKKWLTLPMHPDPPSTKGRIVTLEFESSFLIGTYVPNSGMMEDKGLRQQWDDALFEWITQLEETKPVIWGGDLNTTPVPRDMHSGGGTWGLSAGTTLPERRSLKKILNDETVMKDIVDAKLSHDRRKHFDAWRQLHGWEEEGEFTFYSMKIGGRGAGVGWRLDTFIVDERLIDKVAACDIRYEIYASDHLPIMLELNSEL</sequence>
<evidence type="ECO:0000259" key="9">
    <source>
        <dbReference type="Pfam" id="PF03372"/>
    </source>
</evidence>
<feature type="binding site" evidence="6">
    <location>
        <position position="59"/>
    </location>
    <ligand>
        <name>Mg(2+)</name>
        <dbReference type="ChEBI" id="CHEBI:18420"/>
        <label>1</label>
    </ligand>
</feature>
<dbReference type="GO" id="GO:0003906">
    <property type="term" value="F:DNA-(apurinic or apyrimidinic site) endonuclease activity"/>
    <property type="evidence" value="ECO:0007669"/>
    <property type="project" value="TreeGrafter"/>
</dbReference>
<dbReference type="EMBL" id="KE007227">
    <property type="protein sequence ID" value="EOR02907.1"/>
    <property type="molecule type" value="Genomic_DNA"/>
</dbReference>
<protein>
    <submittedName>
        <fullName evidence="10">DNA-(Apurinic or apyrimidinic site) lyase</fullName>
    </submittedName>
</protein>
<keyword evidence="2 6" id="KW-0479">Metal-binding</keyword>
<dbReference type="CDD" id="cd09087">
    <property type="entry name" value="Ape1-like_AP-endo"/>
    <property type="match status" value="1"/>
</dbReference>
<feature type="active site" evidence="5">
    <location>
        <position position="148"/>
    </location>
</feature>
<keyword evidence="10" id="KW-0456">Lyase</keyword>
<dbReference type="GO" id="GO:0006284">
    <property type="term" value="P:base-excision repair"/>
    <property type="evidence" value="ECO:0007669"/>
    <property type="project" value="TreeGrafter"/>
</dbReference>
<evidence type="ECO:0000313" key="10">
    <source>
        <dbReference type="EMBL" id="EOR02907.1"/>
    </source>
</evidence>
<dbReference type="OrthoDB" id="498125at2759"/>
<evidence type="ECO:0000256" key="5">
    <source>
        <dbReference type="PIRSR" id="PIRSR604808-1"/>
    </source>
</evidence>
<dbReference type="Pfam" id="PF03372">
    <property type="entry name" value="Exo_endo_phos"/>
    <property type="match status" value="1"/>
</dbReference>
<evidence type="ECO:0000256" key="4">
    <source>
        <dbReference type="ARBA" id="ARBA00022842"/>
    </source>
</evidence>
<dbReference type="InterPro" id="IPR005135">
    <property type="entry name" value="Endo/exonuclease/phosphatase"/>
</dbReference>
<dbReference type="GO" id="GO:0005634">
    <property type="term" value="C:nucleus"/>
    <property type="evidence" value="ECO:0007669"/>
    <property type="project" value="TreeGrafter"/>
</dbReference>
<dbReference type="SUPFAM" id="SSF56219">
    <property type="entry name" value="DNase I-like"/>
    <property type="match status" value="1"/>
</dbReference>
<name>R9AL22_WALI9</name>
<dbReference type="OMA" id="GWRIDYY"/>
<gene>
    <name evidence="10" type="ORF">J056_003469</name>
</gene>